<dbReference type="PROSITE" id="PS51898">
    <property type="entry name" value="TYR_RECOMBINASE"/>
    <property type="match status" value="1"/>
</dbReference>
<evidence type="ECO:0000256" key="1">
    <source>
        <dbReference type="ARBA" id="ARBA00023125"/>
    </source>
</evidence>
<dbReference type="InterPro" id="IPR044068">
    <property type="entry name" value="CB"/>
</dbReference>
<evidence type="ECO:0000256" key="3">
    <source>
        <dbReference type="PROSITE-ProRule" id="PRU01248"/>
    </source>
</evidence>
<gene>
    <name evidence="6" type="ORF">RM446_17845</name>
</gene>
<dbReference type="Proteomes" id="UP001183226">
    <property type="component" value="Unassembled WGS sequence"/>
</dbReference>
<evidence type="ECO:0000259" key="5">
    <source>
        <dbReference type="PROSITE" id="PS51900"/>
    </source>
</evidence>
<dbReference type="Pfam" id="PF00589">
    <property type="entry name" value="Phage_integrase"/>
    <property type="match status" value="1"/>
</dbReference>
<dbReference type="InterPro" id="IPR011010">
    <property type="entry name" value="DNA_brk_join_enz"/>
</dbReference>
<comment type="caution">
    <text evidence="6">The sequence shown here is derived from an EMBL/GenBank/DDBJ whole genome shotgun (WGS) entry which is preliminary data.</text>
</comment>
<keyword evidence="7" id="KW-1185">Reference proteome</keyword>
<evidence type="ECO:0000313" key="6">
    <source>
        <dbReference type="EMBL" id="MDT0303982.1"/>
    </source>
</evidence>
<keyword evidence="1 3" id="KW-0238">DNA-binding</keyword>
<dbReference type="SUPFAM" id="SSF56349">
    <property type="entry name" value="DNA breaking-rejoining enzymes"/>
    <property type="match status" value="1"/>
</dbReference>
<dbReference type="CDD" id="cd01189">
    <property type="entry name" value="INT_ICEBs1_C_like"/>
    <property type="match status" value="1"/>
</dbReference>
<dbReference type="PROSITE" id="PS51900">
    <property type="entry name" value="CB"/>
    <property type="match status" value="1"/>
</dbReference>
<dbReference type="Pfam" id="PF22022">
    <property type="entry name" value="Phage_int_M"/>
    <property type="match status" value="1"/>
</dbReference>
<dbReference type="PANTHER" id="PTHR30349:SF91">
    <property type="entry name" value="INTA PROTEIN"/>
    <property type="match status" value="1"/>
</dbReference>
<dbReference type="Gene3D" id="1.10.443.10">
    <property type="entry name" value="Intergrase catalytic core"/>
    <property type="match status" value="1"/>
</dbReference>
<dbReference type="EMBL" id="JAVREK010000020">
    <property type="protein sequence ID" value="MDT0303982.1"/>
    <property type="molecule type" value="Genomic_DNA"/>
</dbReference>
<organism evidence="6 7">
    <name type="scientific">Streptomonospora wellingtoniae</name>
    <dbReference type="NCBI Taxonomy" id="3075544"/>
    <lineage>
        <taxon>Bacteria</taxon>
        <taxon>Bacillati</taxon>
        <taxon>Actinomycetota</taxon>
        <taxon>Actinomycetes</taxon>
        <taxon>Streptosporangiales</taxon>
        <taxon>Nocardiopsidaceae</taxon>
        <taxon>Streptomonospora</taxon>
    </lineage>
</organism>
<dbReference type="PANTHER" id="PTHR30349">
    <property type="entry name" value="PHAGE INTEGRASE-RELATED"/>
    <property type="match status" value="1"/>
</dbReference>
<reference evidence="7" key="1">
    <citation type="submission" date="2023-07" db="EMBL/GenBank/DDBJ databases">
        <title>30 novel species of actinomycetes from the DSMZ collection.</title>
        <authorList>
            <person name="Nouioui I."/>
        </authorList>
    </citation>
    <scope>NUCLEOTIDE SEQUENCE [LARGE SCALE GENOMIC DNA]</scope>
    <source>
        <strain evidence="7">DSM 45055</strain>
    </source>
</reference>
<dbReference type="RefSeq" id="WP_311546476.1">
    <property type="nucleotide sequence ID" value="NZ_JAVREK010000020.1"/>
</dbReference>
<evidence type="ECO:0000259" key="4">
    <source>
        <dbReference type="PROSITE" id="PS51898"/>
    </source>
</evidence>
<dbReference type="InterPro" id="IPR010998">
    <property type="entry name" value="Integrase_recombinase_N"/>
</dbReference>
<dbReference type="InterPro" id="IPR050090">
    <property type="entry name" value="Tyrosine_recombinase_XerCD"/>
</dbReference>
<evidence type="ECO:0000256" key="2">
    <source>
        <dbReference type="ARBA" id="ARBA00023172"/>
    </source>
</evidence>
<protein>
    <submittedName>
        <fullName evidence="6">Tyrosine-type recombinase/integrase</fullName>
    </submittedName>
</protein>
<sequence>MSDEKKKRAAHGDDSIYWVESKNRYVGAISMGFTPAGKRRRYTRMGRTKTEVRTKLRELRQELETGVRAPTNYTVGDAVEDFLKRGLKKRSANTVAKCRHLADKHIYPALGKAKLKDLTADDVDDWLEDKADELATRTLRELHAVLRRAIAFAQRRDKVLRNVAELVTTPDGKEGRPSKALTLAQATAVLAAARGTQLHAYVVLSLLIGVRTEEARALEWRHVHLEPPAGAPPHVEVWRSVREGGDTKTRKSRRTLALPPQVVTALKEHKARQDDQRAAAGAHWQEHDLVFCSHVGTELDAANVRRGFRAIVKRAKIGGTWTPRELRHSFVSLMSEKGVPLEAIARLVGHSTTSTTELVYRKELRPVITEGAEAMGELFNQGQNDPD</sequence>
<dbReference type="InterPro" id="IPR053876">
    <property type="entry name" value="Phage_int_M"/>
</dbReference>
<evidence type="ECO:0000313" key="7">
    <source>
        <dbReference type="Proteomes" id="UP001183226"/>
    </source>
</evidence>
<dbReference type="InterPro" id="IPR013762">
    <property type="entry name" value="Integrase-like_cat_sf"/>
</dbReference>
<proteinExistence type="predicted"/>
<dbReference type="InterPro" id="IPR002104">
    <property type="entry name" value="Integrase_catalytic"/>
</dbReference>
<name>A0ABU2KXS7_9ACTN</name>
<feature type="domain" description="Core-binding (CB)" evidence="5">
    <location>
        <begin position="73"/>
        <end position="154"/>
    </location>
</feature>
<dbReference type="Gene3D" id="1.10.150.130">
    <property type="match status" value="1"/>
</dbReference>
<keyword evidence="2" id="KW-0233">DNA recombination</keyword>
<feature type="domain" description="Tyr recombinase" evidence="4">
    <location>
        <begin position="176"/>
        <end position="376"/>
    </location>
</feature>
<accession>A0ABU2KXS7</accession>